<dbReference type="RefSeq" id="WP_195035407.1">
    <property type="nucleotide sequence ID" value="NZ_JADLRE010000023.1"/>
</dbReference>
<comment type="caution">
    <text evidence="1">The sequence shown here is derived from an EMBL/GenBank/DDBJ whole genome shotgun (WGS) entry which is preliminary data.</text>
</comment>
<name>A0ABS0CDS2_9NOCA</name>
<dbReference type="EMBL" id="JADLRE010000023">
    <property type="protein sequence ID" value="MBF6228502.1"/>
    <property type="molecule type" value="Genomic_DNA"/>
</dbReference>
<sequence length="650" mass="71132">MPGVVREFLEKDAGTLVQVSFDSVGDVLSRPGEVNGAVLAPPADMNFDDLSDIVVACAEAESQIGVIATWMGDSTTHAQLSKLVDDGRRPVRPNKPALVSSQFGFPQFPMQSTEKVEVLEFGSAALLEAVSDDRDIVAILSHANGMNAPLGGTVLCSTLDQDYRSDSPGFLPCADGGPCARGVRTEQSHVPPVRSRPDIFHAEVLLWQVCLGTMAADGMFSPDVSLGQRLLSSARLRNLLTTYEPFVSDDRVLLHGLGLLMAGESLGRTALELNRLSLREFGSAPWVLYGLPERRPHRNAEPDSPRASYEFEVPAGEIRSFSVDLNGKDLRYFRFDTDECVGTVHAKSGVVTLFNHGAEPYRGDIEFYRSPDLPPQVREVVDYWQSAPDLGFTRMMLDTLVKHVAASSPELLDEPLALYQAVVNEIARITEMIENAGVDRALLLPGSLSRLAGIAASETARWQALSKSIADVFYNAMAAGPRRMIRVDVGGVETQEHFRSRDDRCPYCGSVLNSARRTFWLSATTRIERTCHRCGTIYDIGHPVTGLYITGPGNVTRGSSVNYTTDITVAKENQRTLFFAGTVHLEWQPWDTGVGTEVGYLTAEPHSPAASLVNGRLHIPEYLPRGRHNLRAIVVVNGCPWFATRPINVI</sequence>
<dbReference type="Proteomes" id="UP000807309">
    <property type="component" value="Unassembled WGS sequence"/>
</dbReference>
<protein>
    <submittedName>
        <fullName evidence="1">Uncharacterized protein</fullName>
    </submittedName>
</protein>
<reference evidence="1 2" key="1">
    <citation type="submission" date="2020-10" db="EMBL/GenBank/DDBJ databases">
        <title>Identification of Nocardia species via Next-generation sequencing and recognition of intraspecies genetic diversity.</title>
        <authorList>
            <person name="Li P."/>
            <person name="Li P."/>
            <person name="Lu B."/>
        </authorList>
    </citation>
    <scope>NUCLEOTIDE SEQUENCE [LARGE SCALE GENOMIC DNA]</scope>
    <source>
        <strain evidence="1 2">N-11</strain>
    </source>
</reference>
<proteinExistence type="predicted"/>
<organism evidence="1 2">
    <name type="scientific">Nocardia abscessus</name>
    <dbReference type="NCBI Taxonomy" id="120957"/>
    <lineage>
        <taxon>Bacteria</taxon>
        <taxon>Bacillati</taxon>
        <taxon>Actinomycetota</taxon>
        <taxon>Actinomycetes</taxon>
        <taxon>Mycobacteriales</taxon>
        <taxon>Nocardiaceae</taxon>
        <taxon>Nocardia</taxon>
    </lineage>
</organism>
<keyword evidence="2" id="KW-1185">Reference proteome</keyword>
<evidence type="ECO:0000313" key="1">
    <source>
        <dbReference type="EMBL" id="MBF6228502.1"/>
    </source>
</evidence>
<evidence type="ECO:0000313" key="2">
    <source>
        <dbReference type="Proteomes" id="UP000807309"/>
    </source>
</evidence>
<accession>A0ABS0CDS2</accession>
<gene>
    <name evidence="1" type="ORF">IU470_25770</name>
</gene>